<comment type="caution">
    <text evidence="1">The sequence shown here is derived from an EMBL/GenBank/DDBJ whole genome shotgun (WGS) entry which is preliminary data.</text>
</comment>
<evidence type="ECO:0000313" key="1">
    <source>
        <dbReference type="EMBL" id="RDB15886.1"/>
    </source>
</evidence>
<dbReference type="AlphaFoldDB" id="A0A151V5I2"/>
<name>A0A151V5I2_HYPMA</name>
<accession>A0A151V5I2</accession>
<protein>
    <submittedName>
        <fullName evidence="1">Uncharacterized protein</fullName>
    </submittedName>
</protein>
<sequence>MIPSDSAGKFRHVRRPETRLFTTCIGLPAAARERAAPVVKILCGGTHNEDQDEVLGSRSAGSRYWRRLQRLGAIIAGLVVGASWRLDLFSYGQMIANFPFWHPRRVDRTKTCCVDDM</sequence>
<dbReference type="EMBL" id="LUEZ02000138">
    <property type="protein sequence ID" value="RDB15886.1"/>
    <property type="molecule type" value="Genomic_DNA"/>
</dbReference>
<evidence type="ECO:0000313" key="3">
    <source>
        <dbReference type="Proteomes" id="UP000076154"/>
    </source>
</evidence>
<reference evidence="1 3" key="1">
    <citation type="submission" date="2018-04" db="EMBL/GenBank/DDBJ databases">
        <title>Whole genome sequencing of Hypsizygus marmoreus.</title>
        <authorList>
            <person name="Choi I.-G."/>
            <person name="Min B."/>
            <person name="Kim J.-G."/>
            <person name="Kim S."/>
            <person name="Oh Y.-L."/>
            <person name="Kong W.-S."/>
            <person name="Park H."/>
            <person name="Jeong J."/>
            <person name="Song E.-S."/>
        </authorList>
    </citation>
    <scope>NUCLEOTIDE SEQUENCE [LARGE SCALE GENOMIC DNA]</scope>
    <source>
        <strain evidence="1 3">51987-8</strain>
    </source>
</reference>
<gene>
    <name evidence="1" type="ORF">Hypma_003612</name>
    <name evidence="2" type="ORF">Hypma_008882</name>
</gene>
<keyword evidence="3" id="KW-1185">Reference proteome</keyword>
<dbReference type="InParanoid" id="A0A151V5I2"/>
<evidence type="ECO:0000313" key="2">
    <source>
        <dbReference type="EMBL" id="RDB23557.1"/>
    </source>
</evidence>
<proteinExistence type="predicted"/>
<dbReference type="Proteomes" id="UP000076154">
    <property type="component" value="Unassembled WGS sequence"/>
</dbReference>
<organism evidence="1 3">
    <name type="scientific">Hypsizygus marmoreus</name>
    <name type="common">White beech mushroom</name>
    <name type="synonym">Agaricus marmoreus</name>
    <dbReference type="NCBI Taxonomy" id="39966"/>
    <lineage>
        <taxon>Eukaryota</taxon>
        <taxon>Fungi</taxon>
        <taxon>Dikarya</taxon>
        <taxon>Basidiomycota</taxon>
        <taxon>Agaricomycotina</taxon>
        <taxon>Agaricomycetes</taxon>
        <taxon>Agaricomycetidae</taxon>
        <taxon>Agaricales</taxon>
        <taxon>Tricholomatineae</taxon>
        <taxon>Lyophyllaceae</taxon>
        <taxon>Hypsizygus</taxon>
    </lineage>
</organism>
<dbReference type="EMBL" id="LUEZ02000046">
    <property type="protein sequence ID" value="RDB23557.1"/>
    <property type="molecule type" value="Genomic_DNA"/>
</dbReference>